<keyword evidence="2" id="KW-1185">Reference proteome</keyword>
<dbReference type="EMBL" id="JABDTM020026461">
    <property type="protein sequence ID" value="KAH0811914.1"/>
    <property type="molecule type" value="Genomic_DNA"/>
</dbReference>
<evidence type="ECO:0008006" key="3">
    <source>
        <dbReference type="Google" id="ProtNLM"/>
    </source>
</evidence>
<comment type="caution">
    <text evidence="1">The sequence shown here is derived from an EMBL/GenBank/DDBJ whole genome shotgun (WGS) entry which is preliminary data.</text>
</comment>
<reference evidence="1" key="2">
    <citation type="submission" date="2021-08" db="EMBL/GenBank/DDBJ databases">
        <authorList>
            <person name="Eriksson T."/>
        </authorList>
    </citation>
    <scope>NUCLEOTIDE SEQUENCE</scope>
    <source>
        <strain evidence="1">Stoneville</strain>
        <tissue evidence="1">Whole head</tissue>
    </source>
</reference>
<name>A0A8J6L5S7_TENMO</name>
<accession>A0A8J6L5S7</accession>
<dbReference type="InterPro" id="IPR036397">
    <property type="entry name" value="RNaseH_sf"/>
</dbReference>
<dbReference type="Gene3D" id="3.30.420.10">
    <property type="entry name" value="Ribonuclease H-like superfamily/Ribonuclease H"/>
    <property type="match status" value="1"/>
</dbReference>
<evidence type="ECO:0000313" key="2">
    <source>
        <dbReference type="Proteomes" id="UP000719412"/>
    </source>
</evidence>
<dbReference type="Proteomes" id="UP000719412">
    <property type="component" value="Unassembled WGS sequence"/>
</dbReference>
<gene>
    <name evidence="1" type="ORF">GEV33_010878</name>
</gene>
<sequence>MEHKRRFGGLQQTDEITIIIHLNDVLDVSVEFYTLQDCERFKNALENLDPDPRRNYVVVAIALLYLPALKYVNCGHHAGASLHNVDPEVYHAASPRTSRQKTDEAMFQIVLSHIRPIITAINGDPSEEAQEWGAGTAAVYGARVALLADPGPERKNRPDWKKDAIHHGPTVLGTLQTRPDNGIKLVLFWGPVSRGKLSGFNDGIMRKAVLKFYSVWTDIVEFMYKLCGAGFGCPIIKIDRLRALDGELPFNGGSIMWGSISANARTDLVLIDRSVMNGHRVVNEFLDEVGINRIEWPSRSPDLNPIEHVWDMIGKKVKARIPSSATLDEVFPVLQEKWDLLDDQAIMNVGFPLIESEFEGGPVRSAPDAPTGSAALSTCKDKFTYTAEKITSNICREFMPINRQHAIMKSASGKLIFHRNTDCMLQQDGGAVWASARGISRR</sequence>
<dbReference type="GO" id="GO:0003676">
    <property type="term" value="F:nucleic acid binding"/>
    <property type="evidence" value="ECO:0007669"/>
    <property type="project" value="InterPro"/>
</dbReference>
<proteinExistence type="predicted"/>
<dbReference type="AlphaFoldDB" id="A0A8J6L5S7"/>
<evidence type="ECO:0000313" key="1">
    <source>
        <dbReference type="EMBL" id="KAH0811914.1"/>
    </source>
</evidence>
<organism evidence="1 2">
    <name type="scientific">Tenebrio molitor</name>
    <name type="common">Yellow mealworm beetle</name>
    <dbReference type="NCBI Taxonomy" id="7067"/>
    <lineage>
        <taxon>Eukaryota</taxon>
        <taxon>Metazoa</taxon>
        <taxon>Ecdysozoa</taxon>
        <taxon>Arthropoda</taxon>
        <taxon>Hexapoda</taxon>
        <taxon>Insecta</taxon>
        <taxon>Pterygota</taxon>
        <taxon>Neoptera</taxon>
        <taxon>Endopterygota</taxon>
        <taxon>Coleoptera</taxon>
        <taxon>Polyphaga</taxon>
        <taxon>Cucujiformia</taxon>
        <taxon>Tenebrionidae</taxon>
        <taxon>Tenebrio</taxon>
    </lineage>
</organism>
<reference evidence="1" key="1">
    <citation type="journal article" date="2020" name="J Insects Food Feed">
        <title>The yellow mealworm (Tenebrio molitor) genome: a resource for the emerging insects as food and feed industry.</title>
        <authorList>
            <person name="Eriksson T."/>
            <person name="Andere A."/>
            <person name="Kelstrup H."/>
            <person name="Emery V."/>
            <person name="Picard C."/>
        </authorList>
    </citation>
    <scope>NUCLEOTIDE SEQUENCE</scope>
    <source>
        <strain evidence="1">Stoneville</strain>
        <tissue evidence="1">Whole head</tissue>
    </source>
</reference>
<protein>
    <recommendedName>
        <fullName evidence="3">Tc1-like transposase DDE domain-containing protein</fullName>
    </recommendedName>
</protein>